<keyword evidence="1" id="KW-0324">Glycolysis</keyword>
<keyword evidence="2" id="KW-0413">Isomerase</keyword>
<name>A0A1S7P2I9_9HYPH</name>
<feature type="binding site" evidence="3">
    <location>
        <position position="60"/>
    </location>
    <ligand>
        <name>substrate</name>
    </ligand>
</feature>
<dbReference type="GO" id="GO:0005737">
    <property type="term" value="C:cytoplasm"/>
    <property type="evidence" value="ECO:0007669"/>
    <property type="project" value="TreeGrafter"/>
</dbReference>
<sequence>MSIYLVRHGQTEFNAVRRWQGQVDSPLTELGRQQAMRMGRRLAALIETDEVHIFSSPLGRARQTCEIVAGEIGMIDGVTLDPGLMEIGMGVWDGMTDYEIDYEYPGMRDGLDGYEWFFHAPGGETFEKMTSRVARSLETIQQRQARDAIVICHGITSRLLRGVYANLPKEEALRLDVPQDAFFHLKNGDIVRIDC</sequence>
<organism evidence="4 5">
    <name type="scientific">Agrobacterium deltaense Zutra 3/1</name>
    <dbReference type="NCBI Taxonomy" id="1183427"/>
    <lineage>
        <taxon>Bacteria</taxon>
        <taxon>Pseudomonadati</taxon>
        <taxon>Pseudomonadota</taxon>
        <taxon>Alphaproteobacteria</taxon>
        <taxon>Hyphomicrobiales</taxon>
        <taxon>Rhizobiaceae</taxon>
        <taxon>Rhizobium/Agrobacterium group</taxon>
        <taxon>Agrobacterium</taxon>
    </lineage>
</organism>
<dbReference type="CDD" id="cd07067">
    <property type="entry name" value="HP_PGM_like"/>
    <property type="match status" value="1"/>
</dbReference>
<gene>
    <name evidence="4" type="ORF">AGR7C_Cc110249</name>
</gene>
<dbReference type="PANTHER" id="PTHR48100:SF1">
    <property type="entry name" value="HISTIDINE PHOSPHATASE FAMILY PROTEIN-RELATED"/>
    <property type="match status" value="1"/>
</dbReference>
<dbReference type="RefSeq" id="WP_080816627.1">
    <property type="nucleotide sequence ID" value="NZ_LT009748.1"/>
</dbReference>
<dbReference type="Proteomes" id="UP000191987">
    <property type="component" value="Unassembled WGS sequence"/>
</dbReference>
<dbReference type="SUPFAM" id="SSF53254">
    <property type="entry name" value="Phosphoglycerate mutase-like"/>
    <property type="match status" value="1"/>
</dbReference>
<dbReference type="InterPro" id="IPR050275">
    <property type="entry name" value="PGM_Phosphatase"/>
</dbReference>
<feature type="binding site" evidence="3">
    <location>
        <begin position="7"/>
        <end position="14"/>
    </location>
    <ligand>
        <name>substrate</name>
    </ligand>
</feature>
<dbReference type="PANTHER" id="PTHR48100">
    <property type="entry name" value="BROAD-SPECIFICITY PHOSPHATASE YOR283W-RELATED"/>
    <property type="match status" value="1"/>
</dbReference>
<dbReference type="EMBL" id="FBWG01000003">
    <property type="protein sequence ID" value="CUX15011.1"/>
    <property type="molecule type" value="Genomic_DNA"/>
</dbReference>
<evidence type="ECO:0000313" key="5">
    <source>
        <dbReference type="Proteomes" id="UP000191987"/>
    </source>
</evidence>
<evidence type="ECO:0000256" key="3">
    <source>
        <dbReference type="PIRSR" id="PIRSR613078-2"/>
    </source>
</evidence>
<dbReference type="PROSITE" id="PS00175">
    <property type="entry name" value="PG_MUTASE"/>
    <property type="match status" value="1"/>
</dbReference>
<dbReference type="Gene3D" id="3.40.50.1240">
    <property type="entry name" value="Phosphoglycerate mutase-like"/>
    <property type="match status" value="1"/>
</dbReference>
<evidence type="ECO:0000313" key="4">
    <source>
        <dbReference type="EMBL" id="CUX15011.1"/>
    </source>
</evidence>
<dbReference type="Pfam" id="PF00300">
    <property type="entry name" value="His_Phos_1"/>
    <property type="match status" value="1"/>
</dbReference>
<protein>
    <submittedName>
        <fullName evidence="4">Phosphoglycerate mutase</fullName>
    </submittedName>
</protein>
<dbReference type="InterPro" id="IPR013078">
    <property type="entry name" value="His_Pase_superF_clade-1"/>
</dbReference>
<evidence type="ECO:0000256" key="1">
    <source>
        <dbReference type="ARBA" id="ARBA00023152"/>
    </source>
</evidence>
<evidence type="ECO:0000256" key="2">
    <source>
        <dbReference type="ARBA" id="ARBA00023235"/>
    </source>
</evidence>
<dbReference type="AlphaFoldDB" id="A0A1S7P2I9"/>
<accession>A0A1S7P2I9</accession>
<proteinExistence type="predicted"/>
<dbReference type="InterPro" id="IPR029033">
    <property type="entry name" value="His_PPase_superfam"/>
</dbReference>
<dbReference type="SMART" id="SM00855">
    <property type="entry name" value="PGAM"/>
    <property type="match status" value="1"/>
</dbReference>
<dbReference type="PIRSF" id="PIRSF000709">
    <property type="entry name" value="6PFK_2-Ptase"/>
    <property type="match status" value="1"/>
</dbReference>
<dbReference type="InterPro" id="IPR001345">
    <property type="entry name" value="PG/BPGM_mutase_AS"/>
</dbReference>
<reference evidence="4 5" key="1">
    <citation type="submission" date="2016-01" db="EMBL/GenBank/DDBJ databases">
        <authorList>
            <person name="Oliw E.H."/>
        </authorList>
    </citation>
    <scope>NUCLEOTIDE SEQUENCE [LARGE SCALE GENOMIC DNA]</scope>
    <source>
        <strain evidence="4 5">Zutra 3-1</strain>
    </source>
</reference>
<dbReference type="GO" id="GO:0016791">
    <property type="term" value="F:phosphatase activity"/>
    <property type="evidence" value="ECO:0007669"/>
    <property type="project" value="TreeGrafter"/>
</dbReference>